<evidence type="ECO:0000313" key="3">
    <source>
        <dbReference type="Proteomes" id="UP000520814"/>
    </source>
</evidence>
<evidence type="ECO:0000313" key="2">
    <source>
        <dbReference type="EMBL" id="MBB6049528.1"/>
    </source>
</evidence>
<name>A0A7W9SP89_ARMRO</name>
<dbReference type="Gene3D" id="2.130.10.10">
    <property type="entry name" value="YVTN repeat-like/Quinoprotein amine dehydrogenase"/>
    <property type="match status" value="1"/>
</dbReference>
<proteinExistence type="predicted"/>
<gene>
    <name evidence="2" type="ORF">HNQ39_001290</name>
</gene>
<comment type="caution">
    <text evidence="2">The sequence shown here is derived from an EMBL/GenBank/DDBJ whole genome shotgun (WGS) entry which is preliminary data.</text>
</comment>
<evidence type="ECO:0000256" key="1">
    <source>
        <dbReference type="SAM" id="MobiDB-lite"/>
    </source>
</evidence>
<protein>
    <recommendedName>
        <fullName evidence="4">PQQ-like domain-containing protein</fullName>
    </recommendedName>
</protein>
<organism evidence="2 3">
    <name type="scientific">Armatimonas rosea</name>
    <dbReference type="NCBI Taxonomy" id="685828"/>
    <lineage>
        <taxon>Bacteria</taxon>
        <taxon>Bacillati</taxon>
        <taxon>Armatimonadota</taxon>
        <taxon>Armatimonadia</taxon>
        <taxon>Armatimonadales</taxon>
        <taxon>Armatimonadaceae</taxon>
        <taxon>Armatimonas</taxon>
    </lineage>
</organism>
<feature type="region of interest" description="Disordered" evidence="1">
    <location>
        <begin position="27"/>
        <end position="58"/>
    </location>
</feature>
<evidence type="ECO:0008006" key="4">
    <source>
        <dbReference type="Google" id="ProtNLM"/>
    </source>
</evidence>
<dbReference type="InterPro" id="IPR015943">
    <property type="entry name" value="WD40/YVTN_repeat-like_dom_sf"/>
</dbReference>
<feature type="compositionally biased region" description="Pro residues" evidence="1">
    <location>
        <begin position="33"/>
        <end position="44"/>
    </location>
</feature>
<reference evidence="2 3" key="1">
    <citation type="submission" date="2020-08" db="EMBL/GenBank/DDBJ databases">
        <title>Genomic Encyclopedia of Type Strains, Phase IV (KMG-IV): sequencing the most valuable type-strain genomes for metagenomic binning, comparative biology and taxonomic classification.</title>
        <authorList>
            <person name="Goeker M."/>
        </authorList>
    </citation>
    <scope>NUCLEOTIDE SEQUENCE [LARGE SCALE GENOMIC DNA]</scope>
    <source>
        <strain evidence="2 3">DSM 23562</strain>
    </source>
</reference>
<accession>A0A7W9SP89</accession>
<sequence>MPLHGTPLRYLATLALLGLVLGTGMGQGRQLPSKPPLQPRPSPIPALDTEPLAGDSRPRWKERWSRMLPRPLALSLSPDGQVALLDSLHQVQLLTPHNGMRLWSSQPLLLANTVVAVRGGRVLVGAVHNPQVKKAWLLNARTGQADAFELPGTLWSIAATPDGSRAFFGTGANLILATSLLTSQPPVTWKLSALPETLALSTDGSSAVLGTWLPAGVRRLGGWAYGDPNPARWQEVQVSADGATAISLSGHGARRSEQDLQLAGYDMESGMRLWEKRIPGTRARAQVSADGQRVALTYLSTTQRGGEAHLVLLNRDGSPRGDEKGGRFFSPQLAALSAQGERVTVLDGDRALFVLDGDGKTRWRLALENHAPIEKVLTSPDGAFLLLVRTDGTITLYEALP</sequence>
<dbReference type="InterPro" id="IPR011047">
    <property type="entry name" value="Quinoprotein_ADH-like_sf"/>
</dbReference>
<dbReference type="AlphaFoldDB" id="A0A7W9SP89"/>
<dbReference type="RefSeq" id="WP_184193127.1">
    <property type="nucleotide sequence ID" value="NZ_JACHGW010000001.1"/>
</dbReference>
<keyword evidence="3" id="KW-1185">Reference proteome</keyword>
<dbReference type="Proteomes" id="UP000520814">
    <property type="component" value="Unassembled WGS sequence"/>
</dbReference>
<dbReference type="EMBL" id="JACHGW010000001">
    <property type="protein sequence ID" value="MBB6049528.1"/>
    <property type="molecule type" value="Genomic_DNA"/>
</dbReference>
<dbReference type="SUPFAM" id="SSF50998">
    <property type="entry name" value="Quinoprotein alcohol dehydrogenase-like"/>
    <property type="match status" value="1"/>
</dbReference>